<accession>A0A1E5Q6H8</accession>
<evidence type="ECO:0000313" key="1">
    <source>
        <dbReference type="EMBL" id="OEJ66223.1"/>
    </source>
</evidence>
<dbReference type="AlphaFoldDB" id="A0A1E5Q6H8"/>
<name>A0A1E5Q6H8_9PROT</name>
<dbReference type="EMBL" id="MCGG01000036">
    <property type="protein sequence ID" value="OEJ66223.1"/>
    <property type="molecule type" value="Genomic_DNA"/>
</dbReference>
<keyword evidence="2" id="KW-1185">Reference proteome</keyword>
<dbReference type="RefSeq" id="WP_069958428.1">
    <property type="nucleotide sequence ID" value="NZ_MCGG01000036.1"/>
</dbReference>
<sequence length="115" mass="13458">MMTTSTNPTLEDYVRLFAVYGDDMGSVYLEPNDARYELLFEQAARLLIQRSEFNDSLPAPFRITAKNYVNGEEKTVRHMSYPENRHFMLSDLYDFVMLKKVHHDRLQSPPRTPAP</sequence>
<comment type="caution">
    <text evidence="1">The sequence shown here is derived from an EMBL/GenBank/DDBJ whole genome shotgun (WGS) entry which is preliminary data.</text>
</comment>
<gene>
    <name evidence="1" type="ORF">BEN30_12585</name>
</gene>
<protein>
    <submittedName>
        <fullName evidence="1">Uncharacterized protein</fullName>
    </submittedName>
</protein>
<organism evidence="1 2">
    <name type="scientific">Magnetovibrio blakemorei</name>
    <dbReference type="NCBI Taxonomy" id="28181"/>
    <lineage>
        <taxon>Bacteria</taxon>
        <taxon>Pseudomonadati</taxon>
        <taxon>Pseudomonadota</taxon>
        <taxon>Alphaproteobacteria</taxon>
        <taxon>Rhodospirillales</taxon>
        <taxon>Magnetovibrionaceae</taxon>
        <taxon>Magnetovibrio</taxon>
    </lineage>
</organism>
<dbReference type="Proteomes" id="UP000095347">
    <property type="component" value="Unassembled WGS sequence"/>
</dbReference>
<evidence type="ECO:0000313" key="2">
    <source>
        <dbReference type="Proteomes" id="UP000095347"/>
    </source>
</evidence>
<dbReference type="STRING" id="28181.BEN30_12585"/>
<reference evidence="2" key="1">
    <citation type="submission" date="2016-07" db="EMBL/GenBank/DDBJ databases">
        <authorList>
            <person name="Florea S."/>
            <person name="Webb J.S."/>
            <person name="Jaromczyk J."/>
            <person name="Schardl C.L."/>
        </authorList>
    </citation>
    <scope>NUCLEOTIDE SEQUENCE [LARGE SCALE GENOMIC DNA]</scope>
    <source>
        <strain evidence="2">MV-1</strain>
    </source>
</reference>
<proteinExistence type="predicted"/>